<protein>
    <submittedName>
        <fullName evidence="1">Uncharacterized protein</fullName>
    </submittedName>
</protein>
<evidence type="ECO:0000313" key="1">
    <source>
        <dbReference type="EMBL" id="AUG88561.1"/>
    </source>
</evidence>
<reference evidence="1 2" key="1">
    <citation type="submission" date="2017-12" db="EMBL/GenBank/DDBJ databases">
        <title>Genomic identification of Pseudomonas aeruginosa phage TC6.</title>
        <authorList>
            <person name="Lu S."/>
            <person name="Tang C."/>
            <person name="Deng C."/>
            <person name="Zhang Y."/>
            <person name="Xiao C."/>
        </authorList>
    </citation>
    <scope>NUCLEOTIDE SEQUENCE [LARGE SCALE GENOMIC DNA]</scope>
</reference>
<accession>A0A2H5BQF0</accession>
<proteinExistence type="predicted"/>
<sequence length="182" mass="20515">MNMYGDDWQYADSRLNNTIVRHEGKGVFVNKVMKKGVLITSLRGGEGNIVNLDDLDLTPVKLGFANIGNAISYLTRMPMRRDWRQGLRIGNFTSVYGTPADLVNYNALADTIEGIYPTLQECVDSPARVLRAWCREWAVGDSKLKNNRPLIYKNLIVGCVRDGNPELSGEFMFLREALQEVL</sequence>
<gene>
    <name evidence="1" type="primary">TC6_050</name>
</gene>
<organism evidence="1 2">
    <name type="scientific">Pseudomonas phage TC6</name>
    <dbReference type="NCBI Taxonomy" id="2060947"/>
    <lineage>
        <taxon>Viruses</taxon>
        <taxon>Duplodnaviria</taxon>
        <taxon>Heunggongvirae</taxon>
        <taxon>Uroviricota</taxon>
        <taxon>Caudoviricetes</taxon>
        <taxon>Zobellviridae</taxon>
        <taxon>Paundecimvirus</taxon>
        <taxon>Paundecimvirus PA11</taxon>
    </lineage>
</organism>
<name>A0A2H5BQF0_9CAUD</name>
<dbReference type="EMBL" id="MG676466">
    <property type="protein sequence ID" value="AUG88561.1"/>
    <property type="molecule type" value="Genomic_DNA"/>
</dbReference>
<dbReference type="Proteomes" id="UP000241282">
    <property type="component" value="Segment"/>
</dbReference>
<evidence type="ECO:0000313" key="2">
    <source>
        <dbReference type="Proteomes" id="UP000241282"/>
    </source>
</evidence>